<dbReference type="FunFam" id="3.40.50.720:FF:000475">
    <property type="entry name" value="NEDD8-activating enzyme E1 regulatory subunit"/>
    <property type="match status" value="1"/>
</dbReference>
<keyword evidence="9" id="KW-1185">Reference proteome</keyword>
<comment type="subcellular location">
    <subcellularLocation>
        <location evidence="1">Cytoplasm</location>
    </subcellularLocation>
</comment>
<dbReference type="EMBL" id="PYFQ01000011">
    <property type="protein sequence ID" value="PSK36446.1"/>
    <property type="molecule type" value="Genomic_DNA"/>
</dbReference>
<dbReference type="OrthoDB" id="1708823at2759"/>
<sequence length="343" mass="39676">MATASDKSERYDRQLRLWANDGQSRLERSHICLINATPTGAEALKNLILPGIGAFTIVDERVVNEEDLSGNFFLTEDDIGLKIAYQMSRLLLELNPDVVYRAVPESIEDCLLNPAFFDEFDIVLVSDYIPLSDMLVLKQRLWNKNVPLLHVNSCGLYGTLQIFCEETTIVETHDPSQLYDLRIDQPWPELQQYVDSFKLDTLDDTDHAHVPYIVIFIKGLQNWKKDHGGCPPKNYAEKRIFKAEYIESLSRNINLEANFLEASLQIHRALQETVVPNYLKELFEDERISDENLSEETPLFWMFVKALAYFVEVPTRHGVEHFQLYYTTTTLSQQGFERSREIC</sequence>
<dbReference type="InterPro" id="IPR035985">
    <property type="entry name" value="Ubiquitin-activating_enz"/>
</dbReference>
<dbReference type="InterPro" id="IPR000594">
    <property type="entry name" value="ThiF_NAD_FAD-bd"/>
</dbReference>
<evidence type="ECO:0000259" key="7">
    <source>
        <dbReference type="Pfam" id="PF00899"/>
    </source>
</evidence>
<dbReference type="Proteomes" id="UP000241107">
    <property type="component" value="Unassembled WGS sequence"/>
</dbReference>
<dbReference type="GO" id="GO:0019781">
    <property type="term" value="F:NEDD8 activating enzyme activity"/>
    <property type="evidence" value="ECO:0007669"/>
    <property type="project" value="TreeGrafter"/>
</dbReference>
<dbReference type="AlphaFoldDB" id="A0A2P7YKF3"/>
<dbReference type="Pfam" id="PF00899">
    <property type="entry name" value="ThiF"/>
    <property type="match status" value="1"/>
</dbReference>
<dbReference type="GeneID" id="36567305"/>
<comment type="caution">
    <text evidence="8">The sequence shown here is derived from an EMBL/GenBank/DDBJ whole genome shotgun (WGS) entry which is preliminary data.</text>
</comment>
<evidence type="ECO:0000256" key="5">
    <source>
        <dbReference type="ARBA" id="ARBA00022490"/>
    </source>
</evidence>
<dbReference type="InterPro" id="IPR045886">
    <property type="entry name" value="ThiF/MoeB/HesA"/>
</dbReference>
<gene>
    <name evidence="8" type="ORF">C7M61_003917</name>
</gene>
<accession>A0A2P7YKF3</accession>
<evidence type="ECO:0000256" key="6">
    <source>
        <dbReference type="ARBA" id="ARBA00022786"/>
    </source>
</evidence>
<evidence type="ECO:0000256" key="3">
    <source>
        <dbReference type="ARBA" id="ARBA00006868"/>
    </source>
</evidence>
<dbReference type="VEuPathDB" id="FungiDB:C7M61_003917"/>
<dbReference type="GO" id="GO:0045116">
    <property type="term" value="P:protein neddylation"/>
    <property type="evidence" value="ECO:0007669"/>
    <property type="project" value="TreeGrafter"/>
</dbReference>
<keyword evidence="5" id="KW-0963">Cytoplasm</keyword>
<evidence type="ECO:0000313" key="8">
    <source>
        <dbReference type="EMBL" id="PSK36446.1"/>
    </source>
</evidence>
<proteinExistence type="inferred from homology"/>
<organism evidence="8 9">
    <name type="scientific">Candidozyma pseudohaemuli</name>
    <dbReference type="NCBI Taxonomy" id="418784"/>
    <lineage>
        <taxon>Eukaryota</taxon>
        <taxon>Fungi</taxon>
        <taxon>Dikarya</taxon>
        <taxon>Ascomycota</taxon>
        <taxon>Saccharomycotina</taxon>
        <taxon>Pichiomycetes</taxon>
        <taxon>Metschnikowiaceae</taxon>
        <taxon>Candidozyma</taxon>
    </lineage>
</organism>
<dbReference type="STRING" id="418784.A0A2P7YKF3"/>
<keyword evidence="6" id="KW-0833">Ubl conjugation pathway</keyword>
<evidence type="ECO:0000313" key="9">
    <source>
        <dbReference type="Proteomes" id="UP000241107"/>
    </source>
</evidence>
<feature type="domain" description="THIF-type NAD/FAD binding fold" evidence="7">
    <location>
        <begin position="11"/>
        <end position="172"/>
    </location>
</feature>
<protein>
    <recommendedName>
        <fullName evidence="4">NEDD8-activating enzyme E1 regulatory subunit</fullName>
    </recommendedName>
</protein>
<dbReference type="PANTHER" id="PTHR10953:SF29">
    <property type="entry name" value="NEDD8-ACTIVATING ENZYME E1 REGULATORY SUBUNIT"/>
    <property type="match status" value="1"/>
</dbReference>
<reference evidence="8 9" key="1">
    <citation type="submission" date="2018-03" db="EMBL/GenBank/DDBJ databases">
        <title>Candida pseudohaemulonii genome assembly and annotation.</title>
        <authorList>
            <person name="Munoz J.F."/>
            <person name="Gade L.G."/>
            <person name="Chow N.A."/>
            <person name="Litvintseva A.P."/>
            <person name="Loparev V.N."/>
            <person name="Cuomo C.A."/>
        </authorList>
    </citation>
    <scope>NUCLEOTIDE SEQUENCE [LARGE SCALE GENOMIC DNA]</scope>
    <source>
        <strain evidence="8 9">B12108</strain>
    </source>
</reference>
<dbReference type="Gene3D" id="3.40.50.720">
    <property type="entry name" value="NAD(P)-binding Rossmann-like Domain"/>
    <property type="match status" value="1"/>
</dbReference>
<evidence type="ECO:0000256" key="2">
    <source>
        <dbReference type="ARBA" id="ARBA00005032"/>
    </source>
</evidence>
<dbReference type="GO" id="GO:0005737">
    <property type="term" value="C:cytoplasm"/>
    <property type="evidence" value="ECO:0007669"/>
    <property type="project" value="UniProtKB-SubCell"/>
</dbReference>
<dbReference type="PANTHER" id="PTHR10953">
    <property type="entry name" value="UBIQUITIN-ACTIVATING ENZYME E1"/>
    <property type="match status" value="1"/>
</dbReference>
<comment type="pathway">
    <text evidence="2">Protein modification; protein neddylation.</text>
</comment>
<dbReference type="SUPFAM" id="SSF69572">
    <property type="entry name" value="Activating enzymes of the ubiquitin-like proteins"/>
    <property type="match status" value="1"/>
</dbReference>
<evidence type="ECO:0000256" key="4">
    <source>
        <dbReference type="ARBA" id="ARBA00015407"/>
    </source>
</evidence>
<comment type="similarity">
    <text evidence="3">Belongs to the ubiquitin-activating E1 family. ULA1 subfamily.</text>
</comment>
<evidence type="ECO:0000256" key="1">
    <source>
        <dbReference type="ARBA" id="ARBA00004496"/>
    </source>
</evidence>
<name>A0A2P7YKF3_9ASCO</name>
<dbReference type="RefSeq" id="XP_024712551.1">
    <property type="nucleotide sequence ID" value="XM_024859249.1"/>
</dbReference>